<evidence type="ECO:0000313" key="3">
    <source>
        <dbReference type="Proteomes" id="UP000308181"/>
    </source>
</evidence>
<dbReference type="Gene3D" id="2.40.50.90">
    <property type="match status" value="1"/>
</dbReference>
<protein>
    <recommendedName>
        <fullName evidence="1">TNase-like domain-containing protein</fullName>
    </recommendedName>
</protein>
<dbReference type="RefSeq" id="WP_136824371.1">
    <property type="nucleotide sequence ID" value="NZ_SWBP01000001.1"/>
</dbReference>
<dbReference type="Proteomes" id="UP000308181">
    <property type="component" value="Unassembled WGS sequence"/>
</dbReference>
<evidence type="ECO:0000313" key="2">
    <source>
        <dbReference type="EMBL" id="TKC00162.1"/>
    </source>
</evidence>
<dbReference type="AlphaFoldDB" id="A0A4U1C4E1"/>
<feature type="domain" description="TNase-like" evidence="1">
    <location>
        <begin position="12"/>
        <end position="163"/>
    </location>
</feature>
<name>A0A4U1C4E1_9SPHI</name>
<dbReference type="PROSITE" id="PS50830">
    <property type="entry name" value="TNASE_3"/>
    <property type="match status" value="1"/>
</dbReference>
<dbReference type="InterPro" id="IPR035437">
    <property type="entry name" value="SNase_OB-fold_sf"/>
</dbReference>
<dbReference type="SMART" id="SM00318">
    <property type="entry name" value="SNc"/>
    <property type="match status" value="1"/>
</dbReference>
<sequence>MMQYHAKGNTILRTHLNVVKVVDGDGFIVSNLFNKEEEEIRLIGIDAPEIKRCRKLIQDERETHLAGQLLIELGLLSFNKLKELAPVGANISLILQAKNQFDTYGRTLAYAFLDDGSCINEMMLSEGFAKPYSRYNCFMQYEYQLLFNNAKVAKNGLLGMVSAF</sequence>
<reference evidence="2 3" key="1">
    <citation type="submission" date="2019-04" db="EMBL/GenBank/DDBJ databases">
        <title>Pedobacter sp. AR-3-17 sp. nov., isolated from Arctic soil.</title>
        <authorList>
            <person name="Dahal R.H."/>
            <person name="Kim D.-U."/>
        </authorList>
    </citation>
    <scope>NUCLEOTIDE SEQUENCE [LARGE SCALE GENOMIC DNA]</scope>
    <source>
        <strain evidence="2 3">AR-3-17</strain>
    </source>
</reference>
<gene>
    <name evidence="2" type="ORF">FA046_00325</name>
</gene>
<evidence type="ECO:0000259" key="1">
    <source>
        <dbReference type="PROSITE" id="PS50830"/>
    </source>
</evidence>
<dbReference type="Pfam" id="PF00565">
    <property type="entry name" value="SNase"/>
    <property type="match status" value="1"/>
</dbReference>
<comment type="caution">
    <text evidence="2">The sequence shown here is derived from an EMBL/GenBank/DDBJ whole genome shotgun (WGS) entry which is preliminary data.</text>
</comment>
<dbReference type="SUPFAM" id="SSF50199">
    <property type="entry name" value="Staphylococcal nuclease"/>
    <property type="match status" value="1"/>
</dbReference>
<proteinExistence type="predicted"/>
<dbReference type="InterPro" id="IPR016071">
    <property type="entry name" value="Staphylococal_nuclease_OB-fold"/>
</dbReference>
<dbReference type="OrthoDB" id="4376109at2"/>
<organism evidence="2 3">
    <name type="scientific">Pedobacter cryophilus</name>
    <dbReference type="NCBI Taxonomy" id="2571271"/>
    <lineage>
        <taxon>Bacteria</taxon>
        <taxon>Pseudomonadati</taxon>
        <taxon>Bacteroidota</taxon>
        <taxon>Sphingobacteriia</taxon>
        <taxon>Sphingobacteriales</taxon>
        <taxon>Sphingobacteriaceae</taxon>
        <taxon>Pedobacter</taxon>
    </lineage>
</organism>
<accession>A0A4U1C4E1</accession>
<keyword evidence="3" id="KW-1185">Reference proteome</keyword>
<dbReference type="EMBL" id="SWBP01000001">
    <property type="protein sequence ID" value="TKC00162.1"/>
    <property type="molecule type" value="Genomic_DNA"/>
</dbReference>